<organism evidence="1 2">
    <name type="scientific">Caenorhabditis auriculariae</name>
    <dbReference type="NCBI Taxonomy" id="2777116"/>
    <lineage>
        <taxon>Eukaryota</taxon>
        <taxon>Metazoa</taxon>
        <taxon>Ecdysozoa</taxon>
        <taxon>Nematoda</taxon>
        <taxon>Chromadorea</taxon>
        <taxon>Rhabditida</taxon>
        <taxon>Rhabditina</taxon>
        <taxon>Rhabditomorpha</taxon>
        <taxon>Rhabditoidea</taxon>
        <taxon>Rhabditidae</taxon>
        <taxon>Peloderinae</taxon>
        <taxon>Caenorhabditis</taxon>
    </lineage>
</organism>
<gene>
    <name evidence="1" type="ORF">CAUJ_LOCUS6458</name>
</gene>
<dbReference type="AlphaFoldDB" id="A0A8S1H4A1"/>
<reference evidence="1" key="1">
    <citation type="submission" date="2020-10" db="EMBL/GenBank/DDBJ databases">
        <authorList>
            <person name="Kikuchi T."/>
        </authorList>
    </citation>
    <scope>NUCLEOTIDE SEQUENCE</scope>
    <source>
        <strain evidence="1">NKZ352</strain>
    </source>
</reference>
<dbReference type="EMBL" id="CAJGYM010000016">
    <property type="protein sequence ID" value="CAD6190539.1"/>
    <property type="molecule type" value="Genomic_DNA"/>
</dbReference>
<keyword evidence="2" id="KW-1185">Reference proteome</keyword>
<evidence type="ECO:0000313" key="1">
    <source>
        <dbReference type="EMBL" id="CAD6190539.1"/>
    </source>
</evidence>
<evidence type="ECO:0000313" key="2">
    <source>
        <dbReference type="Proteomes" id="UP000835052"/>
    </source>
</evidence>
<sequence length="223" mass="24525">MSLSSSKPPSPYKMLLTVEPRKSIIELAEESGLFDINASDLVCESSANGICYYDFVLSSHIASSSDGGTKLYLAKFDGKVNLEYFEMAHIPNELFEDGLPQTDIALMTLGILTWKHLIAKSRVLCLVRNMDGDCSQALEALKRATHKFSCLHHVQATGRRNSTSSTSSHGSSQSVLNEGMKMRVMLCQTRNVVDHIPTQAIRETKALLNPSSNPILCICFPIS</sequence>
<proteinExistence type="predicted"/>
<comment type="caution">
    <text evidence="1">The sequence shown here is derived from an EMBL/GenBank/DDBJ whole genome shotgun (WGS) entry which is preliminary data.</text>
</comment>
<protein>
    <submittedName>
        <fullName evidence="1">Uncharacterized protein</fullName>
    </submittedName>
</protein>
<accession>A0A8S1H4A1</accession>
<dbReference type="Proteomes" id="UP000835052">
    <property type="component" value="Unassembled WGS sequence"/>
</dbReference>
<dbReference type="OrthoDB" id="5781391at2759"/>
<name>A0A8S1H4A1_9PELO</name>